<dbReference type="Pfam" id="PF00400">
    <property type="entry name" value="WD40"/>
    <property type="match status" value="7"/>
</dbReference>
<dbReference type="PANTHER" id="PTHR19848:SF8">
    <property type="entry name" value="F-BOX AND WD REPEAT DOMAIN CONTAINING 7"/>
    <property type="match status" value="1"/>
</dbReference>
<evidence type="ECO:0000259" key="5">
    <source>
        <dbReference type="Pfam" id="PF20703"/>
    </source>
</evidence>
<dbReference type="InterPro" id="IPR019775">
    <property type="entry name" value="WD40_repeat_CS"/>
</dbReference>
<keyword evidence="2" id="KW-0677">Repeat</keyword>
<dbReference type="SMART" id="SM00320">
    <property type="entry name" value="WD40"/>
    <property type="match status" value="13"/>
</dbReference>
<dbReference type="InterPro" id="IPR026004">
    <property type="entry name" value="Septum_form"/>
</dbReference>
<organism evidence="6 7">
    <name type="scientific">Blastococcus colisei</name>
    <dbReference type="NCBI Taxonomy" id="1564162"/>
    <lineage>
        <taxon>Bacteria</taxon>
        <taxon>Bacillati</taxon>
        <taxon>Actinomycetota</taxon>
        <taxon>Actinomycetes</taxon>
        <taxon>Geodermatophilales</taxon>
        <taxon>Geodermatophilaceae</taxon>
        <taxon>Blastococcus</taxon>
    </lineage>
</organism>
<sequence>MSTLVLPPATLDTNPFVGPRPLRPGEPIFGRDREIRRLTNLLVAERIVLLYSPSGAGKTSLIEAGLLPRLRDRRFQVSPPVRVSLRPPDAVTDANRYLVSTLQSLEAGLRPGSERSARELLDLGLEGYLQEWAAQDNFGTGNEMLVFDQFEEVLVLDPGDDPVKREFFVQLGSALEERGRWALFSMREDYIAGLDPYLAELPTRLHTRMRLDLLSPDSARRAAESLAASGGRTFQEPAVLSLVENLRRVQAQREGELVYVPGPVVEPLQLQVVCRRLWDSLPPDATEMTEADVDRLGRIQDALADYYATQVTGIAAESGVPERVIRDWFGRQLVTEQGVRRQQQHGPGADPAAAERVVRLLEDAHLIRTEARRGTRWLELAHDQLVEPIRENNAGWHLFHLSPLQQRAQQWAALDRPHDLLVTGKVLSEAKSWAAEHPAEVSDLEQSFLRASGGAEADRRRRRRTTVLLRWLAAALAVALVGTGLALRSAETARDEAAERSEEATSRALAAEAAAQVTIDPARALRLAERALSHATTHEAEDALRQALAQTIPAAVLTHGDTVNSVQFNPVGDQVLTASWDRTARIRDAETGEQLRLFPHNENVLDARYSPDGEFVLTLTGSGQLSTWRVDGDSDEPIMTTSEVRWPASFTPDGTRILVADSATNAVKILDPSSGRPALDPLVGHAAAIKSIATSADGAFVLTAGQDGTARVWDGSTGQQVAVLEGTGASAWQAAFREDSGAVAVGYGDGSVRVWRWPDPGQPLVLDGQEHGAASVAFDGAGNVVAYGDKSPRVFDSSSGDLRHELEGHQSWVLGVRPGRDGQRIVSASSDGTVRVWDAPSGQQIAVLRGHEDSSWIQAELDPTGAVVATISGQSVRLFRLPEQRVLPAGQGDWILDVASLPGEEQVVAGGEDGHVRVWDVASGQMVADLTGPGASVQGIDVDPSGRYVAAATHDGTASVWDWRSGELLAQRQLLNIAVEVTFDGDGSRLVVAGNPDVVAWNWVAGAGDEVQTLIYGGMTHSIFQAFAFSPDGTSFATSSTRELEIWSSDGVFQRQLGGHSGHVFDVAYSQDGTHLVTAGADGTARIWTADGEPVRTLEGHRGELWSAAFDDSGDWVVTGGDDGFIGVWEVKTGRRIGWLPRHADTVNTVLFTGGQTPGILSASDDTTVRIAGCETCLPRDDLRSVAGDRLAADQRVDPKIPAVGECFPHSADLGRPVDCDEPHGAEVFAIRTHPGGPDAPFPRDVWGWIREECQGTAYSDYRGMDYLDDLEFLVTAAGPDTSAEWDLGQRTFVCVLFPLDGSMATGSTRHTA</sequence>
<dbReference type="PROSITE" id="PS50082">
    <property type="entry name" value="WD_REPEATS_2"/>
    <property type="match status" value="7"/>
</dbReference>
<proteinExistence type="predicted"/>
<dbReference type="SUPFAM" id="SSF52540">
    <property type="entry name" value="P-loop containing nucleoside triphosphate hydrolases"/>
    <property type="match status" value="1"/>
</dbReference>
<comment type="caution">
    <text evidence="6">The sequence shown here is derived from an EMBL/GenBank/DDBJ whole genome shotgun (WGS) entry which is preliminary data.</text>
</comment>
<dbReference type="InterPro" id="IPR036322">
    <property type="entry name" value="WD40_repeat_dom_sf"/>
</dbReference>
<dbReference type="CDD" id="cd00200">
    <property type="entry name" value="WD40"/>
    <property type="match status" value="2"/>
</dbReference>
<dbReference type="InterPro" id="IPR011047">
    <property type="entry name" value="Quinoprotein_ADH-like_sf"/>
</dbReference>
<feature type="repeat" description="WD" evidence="3">
    <location>
        <begin position="1098"/>
        <end position="1139"/>
    </location>
</feature>
<feature type="domain" description="Septum formation-related" evidence="4">
    <location>
        <begin position="1174"/>
        <end position="1295"/>
    </location>
</feature>
<dbReference type="Proteomes" id="UP000319865">
    <property type="component" value="Unassembled WGS sequence"/>
</dbReference>
<protein>
    <submittedName>
        <fullName evidence="6">WD-40 repeat-containing protein</fullName>
    </submittedName>
</protein>
<feature type="repeat" description="WD" evidence="3">
    <location>
        <begin position="556"/>
        <end position="597"/>
    </location>
</feature>
<evidence type="ECO:0000256" key="1">
    <source>
        <dbReference type="ARBA" id="ARBA00022574"/>
    </source>
</evidence>
<dbReference type="PANTHER" id="PTHR19848">
    <property type="entry name" value="WD40 REPEAT PROTEIN"/>
    <property type="match status" value="1"/>
</dbReference>
<feature type="repeat" description="WD" evidence="3">
    <location>
        <begin position="888"/>
        <end position="929"/>
    </location>
</feature>
<dbReference type="InterPro" id="IPR011044">
    <property type="entry name" value="Quino_amine_DH_bsu"/>
</dbReference>
<evidence type="ECO:0000256" key="2">
    <source>
        <dbReference type="ARBA" id="ARBA00022737"/>
    </source>
</evidence>
<dbReference type="SUPFAM" id="SSF50998">
    <property type="entry name" value="Quinoprotein alcohol dehydrogenase-like"/>
    <property type="match status" value="1"/>
</dbReference>
<reference evidence="6 7" key="1">
    <citation type="submission" date="2019-06" db="EMBL/GenBank/DDBJ databases">
        <title>Sequencing the genomes of 1000 actinobacteria strains.</title>
        <authorList>
            <person name="Klenk H.-P."/>
        </authorList>
    </citation>
    <scope>NUCLEOTIDE SEQUENCE [LARGE SCALE GENOMIC DNA]</scope>
    <source>
        <strain evidence="6 7">DSM 46837</strain>
    </source>
</reference>
<accession>A0A543PFQ7</accession>
<dbReference type="RefSeq" id="WP_142025483.1">
    <property type="nucleotide sequence ID" value="NZ_VFQE01000001.1"/>
</dbReference>
<evidence type="ECO:0000313" key="7">
    <source>
        <dbReference type="Proteomes" id="UP000319865"/>
    </source>
</evidence>
<feature type="repeat" description="WD" evidence="3">
    <location>
        <begin position="682"/>
        <end position="723"/>
    </location>
</feature>
<feature type="repeat" description="WD" evidence="3">
    <location>
        <begin position="930"/>
        <end position="971"/>
    </location>
</feature>
<dbReference type="OrthoDB" id="414967at2"/>
<evidence type="ECO:0000259" key="4">
    <source>
        <dbReference type="Pfam" id="PF13845"/>
    </source>
</evidence>
<dbReference type="Gene3D" id="2.130.10.10">
    <property type="entry name" value="YVTN repeat-like/Quinoprotein amine dehydrogenase"/>
    <property type="match status" value="5"/>
</dbReference>
<evidence type="ECO:0000256" key="3">
    <source>
        <dbReference type="PROSITE-ProRule" id="PRU00221"/>
    </source>
</evidence>
<dbReference type="InterPro" id="IPR027417">
    <property type="entry name" value="P-loop_NTPase"/>
</dbReference>
<dbReference type="InterPro" id="IPR015943">
    <property type="entry name" value="WD40/YVTN_repeat-like_dom_sf"/>
</dbReference>
<dbReference type="PROSITE" id="PS50294">
    <property type="entry name" value="WD_REPEATS_REGION"/>
    <property type="match status" value="6"/>
</dbReference>
<evidence type="ECO:0000313" key="6">
    <source>
        <dbReference type="EMBL" id="TQN42911.1"/>
    </source>
</evidence>
<gene>
    <name evidence="6" type="ORF">FHU33_2322</name>
</gene>
<feature type="repeat" description="WD" evidence="3">
    <location>
        <begin position="1057"/>
        <end position="1088"/>
    </location>
</feature>
<dbReference type="Pfam" id="PF20703">
    <property type="entry name" value="nSTAND1"/>
    <property type="match status" value="1"/>
</dbReference>
<keyword evidence="7" id="KW-1185">Reference proteome</keyword>
<keyword evidence="1 3" id="KW-0853">WD repeat</keyword>
<dbReference type="InterPro" id="IPR020472">
    <property type="entry name" value="WD40_PAC1"/>
</dbReference>
<dbReference type="Gene3D" id="3.40.50.300">
    <property type="entry name" value="P-loop containing nucleotide triphosphate hydrolases"/>
    <property type="match status" value="1"/>
</dbReference>
<dbReference type="EMBL" id="VFQE01000001">
    <property type="protein sequence ID" value="TQN42911.1"/>
    <property type="molecule type" value="Genomic_DNA"/>
</dbReference>
<dbReference type="InterPro" id="IPR001680">
    <property type="entry name" value="WD40_rpt"/>
</dbReference>
<dbReference type="SUPFAM" id="SSF50969">
    <property type="entry name" value="YVTN repeat-like/Quinoprotein amine dehydrogenase"/>
    <property type="match status" value="1"/>
</dbReference>
<dbReference type="SUPFAM" id="SSF50978">
    <property type="entry name" value="WD40 repeat-like"/>
    <property type="match status" value="1"/>
</dbReference>
<feature type="repeat" description="WD" evidence="3">
    <location>
        <begin position="806"/>
        <end position="847"/>
    </location>
</feature>
<dbReference type="PROSITE" id="PS00678">
    <property type="entry name" value="WD_REPEATS_1"/>
    <property type="match status" value="3"/>
</dbReference>
<dbReference type="Pfam" id="PF13845">
    <property type="entry name" value="Septum_form"/>
    <property type="match status" value="1"/>
</dbReference>
<dbReference type="PRINTS" id="PR00320">
    <property type="entry name" value="GPROTEINBRPT"/>
</dbReference>
<name>A0A543PFQ7_9ACTN</name>
<feature type="domain" description="Novel STAND NTPase 1" evidence="5">
    <location>
        <begin position="29"/>
        <end position="387"/>
    </location>
</feature>
<dbReference type="InterPro" id="IPR049052">
    <property type="entry name" value="nSTAND1"/>
</dbReference>